<protein>
    <submittedName>
        <fullName evidence="2">F-box domain-containing protein</fullName>
    </submittedName>
</protein>
<accession>A0A914DMS2</accession>
<evidence type="ECO:0000313" key="1">
    <source>
        <dbReference type="Proteomes" id="UP000887540"/>
    </source>
</evidence>
<keyword evidence="1" id="KW-1185">Reference proteome</keyword>
<dbReference type="SUPFAM" id="SSF81383">
    <property type="entry name" value="F-box domain"/>
    <property type="match status" value="1"/>
</dbReference>
<proteinExistence type="predicted"/>
<sequence length="340" mass="39713">MKQCPTSIFCDVLSNLDYREVEDKRTVCDYWNKAIEKNPHTLPRLIFEYLQIRDGEVYGQDEIYDRALSYKEKYDRTWNFLDGNNYAKLDSCHFKHFLRIQNGENGMEILQDLCQRSGSKISIERIGTTFELFEDLKKLLPYTKVEEIGLNSVPSEVLLETPEKFFIPDQEIKRFIIITNDESTYEVDKIINLMAGNQCAIWNICVLSLNNASDELIASFAQNALQVFSDAVDIEPFVKEIVFHSGTIFDESSFKTDSIIDELIDQKVDYERQEITEPSYCGPQYAYLHTFKVRREDGWNLQMKLIKTVEHKMIMSCHPYGGGDITYTNWYVENCIFRDA</sequence>
<dbReference type="WBParaSite" id="ACRNAN_scaffold3110.g17975.t1">
    <property type="protein sequence ID" value="ACRNAN_scaffold3110.g17975.t1"/>
    <property type="gene ID" value="ACRNAN_scaffold3110.g17975"/>
</dbReference>
<name>A0A914DMS2_9BILA</name>
<dbReference type="AlphaFoldDB" id="A0A914DMS2"/>
<organism evidence="1 2">
    <name type="scientific">Acrobeloides nanus</name>
    <dbReference type="NCBI Taxonomy" id="290746"/>
    <lineage>
        <taxon>Eukaryota</taxon>
        <taxon>Metazoa</taxon>
        <taxon>Ecdysozoa</taxon>
        <taxon>Nematoda</taxon>
        <taxon>Chromadorea</taxon>
        <taxon>Rhabditida</taxon>
        <taxon>Tylenchina</taxon>
        <taxon>Cephalobomorpha</taxon>
        <taxon>Cephaloboidea</taxon>
        <taxon>Cephalobidae</taxon>
        <taxon>Acrobeloides</taxon>
    </lineage>
</organism>
<dbReference type="Proteomes" id="UP000887540">
    <property type="component" value="Unplaced"/>
</dbReference>
<dbReference type="InterPro" id="IPR036047">
    <property type="entry name" value="F-box-like_dom_sf"/>
</dbReference>
<reference evidence="2" key="1">
    <citation type="submission" date="2022-11" db="UniProtKB">
        <authorList>
            <consortium name="WormBaseParasite"/>
        </authorList>
    </citation>
    <scope>IDENTIFICATION</scope>
</reference>
<evidence type="ECO:0000313" key="2">
    <source>
        <dbReference type="WBParaSite" id="ACRNAN_scaffold3110.g17975.t1"/>
    </source>
</evidence>